<reference evidence="2" key="1">
    <citation type="journal article" date="2022" name="Biotechnol. Bioprocess Eng.">
        <title>Pan-genome Analysis Reveals Comparative Genomic Features of Central Metabolic Pathways in Methylorubrum extorquens.</title>
        <authorList>
            <person name="Lee G.M."/>
            <person name="Scott-Nevros Z.K."/>
            <person name="Lee S.-M."/>
            <person name="Kim D."/>
        </authorList>
    </citation>
    <scope>NUCLEOTIDE SEQUENCE</scope>
    <source>
        <strain evidence="2">ATCC 55366</strain>
        <plasmid evidence="2">pME152</plasmid>
    </source>
</reference>
<dbReference type="RefSeq" id="WP_349775239.1">
    <property type="nucleotide sequence ID" value="NZ_CP073634.1"/>
</dbReference>
<keyword evidence="2" id="KW-0614">Plasmid</keyword>
<dbReference type="GO" id="GO:0046872">
    <property type="term" value="F:metal ion binding"/>
    <property type="evidence" value="ECO:0007669"/>
    <property type="project" value="UniProtKB-KW"/>
</dbReference>
<evidence type="ECO:0000313" key="3">
    <source>
        <dbReference type="Proteomes" id="UP001223720"/>
    </source>
</evidence>
<dbReference type="EMBL" id="CP073634">
    <property type="protein sequence ID" value="WHQ72961.1"/>
    <property type="molecule type" value="Genomic_DNA"/>
</dbReference>
<evidence type="ECO:0000256" key="1">
    <source>
        <dbReference type="PIRSR" id="PIRSR605502-1"/>
    </source>
</evidence>
<geneLocation type="plasmid" evidence="2 3">
    <name>pME152</name>
</geneLocation>
<feature type="binding site" evidence="1">
    <location>
        <position position="28"/>
    </location>
    <ligand>
        <name>Mg(2+)</name>
        <dbReference type="ChEBI" id="CHEBI:18420"/>
        <label>1</label>
    </ligand>
</feature>
<gene>
    <name evidence="2" type="ORF">KEC54_28285</name>
</gene>
<proteinExistence type="predicted"/>
<dbReference type="Proteomes" id="UP001223720">
    <property type="component" value="Plasmid pME152"/>
</dbReference>
<comment type="cofactor">
    <cofactor evidence="1">
        <name>Mg(2+)</name>
        <dbReference type="ChEBI" id="CHEBI:18420"/>
    </cofactor>
    <text evidence="1">Binds 2 magnesium ions per subunit.</text>
</comment>
<feature type="binding site" evidence="1">
    <location>
        <position position="30"/>
    </location>
    <ligand>
        <name>Mg(2+)</name>
        <dbReference type="ChEBI" id="CHEBI:18420"/>
        <label>1</label>
    </ligand>
</feature>
<evidence type="ECO:0000313" key="2">
    <source>
        <dbReference type="EMBL" id="WHQ72961.1"/>
    </source>
</evidence>
<protein>
    <submittedName>
        <fullName evidence="2">ADP-ribosylglycohydrolase family protein</fullName>
    </submittedName>
</protein>
<sequence>MPGSRLWAVGTTTSFEAALMAAVNRGEDADTVGAVTGQLVGALYGASAILERWIAPLPAQAFPKTAWARSGN</sequence>
<keyword evidence="1" id="KW-0460">Magnesium</keyword>
<dbReference type="InterPro" id="IPR005502">
    <property type="entry name" value="Ribosyl_crysJ1"/>
</dbReference>
<dbReference type="Gene3D" id="1.10.4080.10">
    <property type="entry name" value="ADP-ribosylation/Crystallin J1"/>
    <property type="match status" value="1"/>
</dbReference>
<accession>A0AAX3WNG4</accession>
<feature type="binding site" evidence="1">
    <location>
        <position position="31"/>
    </location>
    <ligand>
        <name>Mg(2+)</name>
        <dbReference type="ChEBI" id="CHEBI:18420"/>
        <label>1</label>
    </ligand>
</feature>
<dbReference type="AlphaFoldDB" id="A0AAX3WNG4"/>
<dbReference type="Pfam" id="PF03747">
    <property type="entry name" value="ADP_ribosyl_GH"/>
    <property type="match status" value="1"/>
</dbReference>
<organism evidence="2 3">
    <name type="scientific">Methylorubrum extorquens</name>
    <name type="common">Methylobacterium dichloromethanicum</name>
    <name type="synonym">Methylobacterium extorquens</name>
    <dbReference type="NCBI Taxonomy" id="408"/>
    <lineage>
        <taxon>Bacteria</taxon>
        <taxon>Pseudomonadati</taxon>
        <taxon>Pseudomonadota</taxon>
        <taxon>Alphaproteobacteria</taxon>
        <taxon>Hyphomicrobiales</taxon>
        <taxon>Methylobacteriaceae</taxon>
        <taxon>Methylorubrum</taxon>
    </lineage>
</organism>
<dbReference type="InterPro" id="IPR036705">
    <property type="entry name" value="Ribosyl_crysJ1_sf"/>
</dbReference>
<keyword evidence="1" id="KW-0479">Metal-binding</keyword>
<name>A0AAX3WNG4_METEX</name>
<dbReference type="SUPFAM" id="SSF101478">
    <property type="entry name" value="ADP-ribosylglycohydrolase"/>
    <property type="match status" value="1"/>
</dbReference>